<dbReference type="EC" id="3.2.1.22" evidence="2"/>
<protein>
    <recommendedName>
        <fullName evidence="2">alpha-galactosidase</fullName>
        <ecNumber evidence="2">3.2.1.22</ecNumber>
    </recommendedName>
</protein>
<comment type="caution">
    <text evidence="6">The sequence shown here is derived from an EMBL/GenBank/DDBJ whole genome shotgun (WGS) entry which is preliminary data.</text>
</comment>
<evidence type="ECO:0000256" key="4">
    <source>
        <dbReference type="ARBA" id="ARBA00023295"/>
    </source>
</evidence>
<dbReference type="Proteomes" id="UP000600449">
    <property type="component" value="Unassembled WGS sequence"/>
</dbReference>
<dbReference type="Pfam" id="PF02065">
    <property type="entry name" value="Melibiase"/>
    <property type="match status" value="1"/>
</dbReference>
<reference evidence="6 7" key="1">
    <citation type="journal article" date="2014" name="Int. J. Syst. Evol. Microbiol.">
        <title>Complete genome sequence of Corynebacterium casei LMG S-19264T (=DSM 44701T), isolated from a smear-ripened cheese.</title>
        <authorList>
            <consortium name="US DOE Joint Genome Institute (JGI-PGF)"/>
            <person name="Walter F."/>
            <person name="Albersmeier A."/>
            <person name="Kalinowski J."/>
            <person name="Ruckert C."/>
        </authorList>
    </citation>
    <scope>NUCLEOTIDE SEQUENCE [LARGE SCALE GENOMIC DNA]</scope>
    <source>
        <strain evidence="6 7">CGMCC 1.9161</strain>
    </source>
</reference>
<evidence type="ECO:0000313" key="7">
    <source>
        <dbReference type="Proteomes" id="UP000600449"/>
    </source>
</evidence>
<dbReference type="RefSeq" id="WP_188915591.1">
    <property type="nucleotide sequence ID" value="NZ_BMMF01000017.1"/>
</dbReference>
<dbReference type="CDD" id="cd14791">
    <property type="entry name" value="GH36"/>
    <property type="match status" value="1"/>
</dbReference>
<dbReference type="Gene3D" id="2.70.98.60">
    <property type="entry name" value="alpha-galactosidase from lactobacil brevis"/>
    <property type="match status" value="1"/>
</dbReference>
<gene>
    <name evidence="6" type="ORF">GCM10011322_45680</name>
</gene>
<keyword evidence="7" id="KW-1185">Reference proteome</keyword>
<dbReference type="GO" id="GO:0004557">
    <property type="term" value="F:alpha-galactosidase activity"/>
    <property type="evidence" value="ECO:0007669"/>
    <property type="project" value="UniProtKB-EC"/>
</dbReference>
<evidence type="ECO:0000256" key="3">
    <source>
        <dbReference type="ARBA" id="ARBA00022801"/>
    </source>
</evidence>
<evidence type="ECO:0000313" key="6">
    <source>
        <dbReference type="EMBL" id="GGK53744.1"/>
    </source>
</evidence>
<name>A0A917QJP6_9HYPH</name>
<dbReference type="InterPro" id="IPR013785">
    <property type="entry name" value="Aldolase_TIM"/>
</dbReference>
<dbReference type="GO" id="GO:0016052">
    <property type="term" value="P:carbohydrate catabolic process"/>
    <property type="evidence" value="ECO:0007669"/>
    <property type="project" value="InterPro"/>
</dbReference>
<dbReference type="AlphaFoldDB" id="A0A917QJP6"/>
<keyword evidence="3" id="KW-0378">Hydrolase</keyword>
<dbReference type="InterPro" id="IPR050985">
    <property type="entry name" value="Alpha-glycosidase_related"/>
</dbReference>
<evidence type="ECO:0000259" key="5">
    <source>
        <dbReference type="Pfam" id="PF16875"/>
    </source>
</evidence>
<accession>A0A917QJP6</accession>
<dbReference type="InterPro" id="IPR002252">
    <property type="entry name" value="Glyco_hydro_36"/>
</dbReference>
<keyword evidence="4" id="KW-0326">Glycosidase</keyword>
<proteinExistence type="predicted"/>
<comment type="catalytic activity">
    <reaction evidence="1">
        <text>Hydrolysis of terminal, non-reducing alpha-D-galactose residues in alpha-D-galactosides, including galactose oligosaccharides, galactomannans and galactolipids.</text>
        <dbReference type="EC" id="3.2.1.22"/>
    </reaction>
</comment>
<evidence type="ECO:0000256" key="2">
    <source>
        <dbReference type="ARBA" id="ARBA00012755"/>
    </source>
</evidence>
<dbReference type="InterPro" id="IPR017853">
    <property type="entry name" value="GH"/>
</dbReference>
<dbReference type="InterPro" id="IPR038417">
    <property type="entry name" value="Alpga-gal_N_sf"/>
</dbReference>
<dbReference type="Pfam" id="PF16875">
    <property type="entry name" value="Glyco_hydro_36N"/>
    <property type="match status" value="1"/>
</dbReference>
<dbReference type="Gene3D" id="3.20.20.70">
    <property type="entry name" value="Aldolase class I"/>
    <property type="match status" value="1"/>
</dbReference>
<feature type="domain" description="Glycosyl hydrolase family 36 N-terminal" evidence="5">
    <location>
        <begin position="112"/>
        <end position="235"/>
    </location>
</feature>
<dbReference type="InterPro" id="IPR031704">
    <property type="entry name" value="Glyco_hydro_36_N"/>
</dbReference>
<dbReference type="PANTHER" id="PTHR43053">
    <property type="entry name" value="GLYCOSIDASE FAMILY 31"/>
    <property type="match status" value="1"/>
</dbReference>
<sequence>MRHAWRLDTPAQTLVLASREGGLPEVVHWGAPLPQDEDLEALAQALLPREVTGGMADARPPLTICPLAQDGHGGALGADLGDAHPRLALEHADYEPGRSLRAVFAGDGHRYTLAIEADAETDVLVLSAILDAPGPVRHLAAPALPGPPLGTAVTTFAGRWTSEFQRRDVPWSAGPHVREIREGRTSHQAYPGLLMPSGELRHETGEVFALALGQSTGHRLVIEELPDGRRHVMLGPVLHPAGATRVTAGPLYVTRSDAGTNGVIDAFHRHLRARLVRFPDPARPRPVHYNSWEAVYFRHDMAELKEIATRAAALGAERFVLDDGWFKGRSDDTTSLGDWIVDADKYPDGLHPLLAHVRALGMRFGLWVEPEMASPVSDLARAHPDWILGPGDQPLARNQLVLDLSRAQVREHLFARLDALLREYEIDYLKWDHNRALPGPDHRQADGFATLVSRLREAHPMVEIESCASGGGRLDWGALALTQRVWLSDSNDALERLRIQHEALPFLIPDVTGSHVGPRTCHTSGRILPMRLRAWTAAQRHFGFEMDPRELTPEEAEVLASVCHWWKERRDWLMPARRLRLDTHDPARLAEIAIAPDGDRFALWLAQVATPGRILPIRLRIPGLEREARYRVSLADPGCVSPLSRGGHPLLAGAVTLSGAALAGAGLAPPLQEPQSVLVLEGERLP</sequence>
<dbReference type="SUPFAM" id="SSF51445">
    <property type="entry name" value="(Trans)glycosidases"/>
    <property type="match status" value="1"/>
</dbReference>
<evidence type="ECO:0000256" key="1">
    <source>
        <dbReference type="ARBA" id="ARBA00001255"/>
    </source>
</evidence>
<dbReference type="PANTHER" id="PTHR43053:SF3">
    <property type="entry name" value="ALPHA-GALACTOSIDASE C-RELATED"/>
    <property type="match status" value="1"/>
</dbReference>
<dbReference type="PRINTS" id="PR00743">
    <property type="entry name" value="GLHYDRLASE36"/>
</dbReference>
<organism evidence="6 7">
    <name type="scientific">Salinarimonas ramus</name>
    <dbReference type="NCBI Taxonomy" id="690164"/>
    <lineage>
        <taxon>Bacteria</taxon>
        <taxon>Pseudomonadati</taxon>
        <taxon>Pseudomonadota</taxon>
        <taxon>Alphaproteobacteria</taxon>
        <taxon>Hyphomicrobiales</taxon>
        <taxon>Salinarimonadaceae</taxon>
        <taxon>Salinarimonas</taxon>
    </lineage>
</organism>
<dbReference type="EMBL" id="BMMF01000017">
    <property type="protein sequence ID" value="GGK53744.1"/>
    <property type="molecule type" value="Genomic_DNA"/>
</dbReference>